<dbReference type="Proteomes" id="UP000321039">
    <property type="component" value="Unassembled WGS sequence"/>
</dbReference>
<name>A0A5C9A853_9GAMM</name>
<evidence type="ECO:0000313" key="1">
    <source>
        <dbReference type="EMBL" id="TXS96214.1"/>
    </source>
</evidence>
<dbReference type="InterPro" id="IPR007460">
    <property type="entry name" value="BrnT_toxin"/>
</dbReference>
<proteinExistence type="predicted"/>
<sequence>MKYEWDRKKAERNLEVHGVSFEYVEKFEWDSVLEWEDRRENYQETRMISFAPIEDRLYCLVYTMRGEVCRVISLRKANSREVDHYEQKG</sequence>
<gene>
    <name evidence="1" type="ORF">FV139_01550</name>
</gene>
<protein>
    <submittedName>
        <fullName evidence="1">BrnT family toxin</fullName>
    </submittedName>
</protein>
<dbReference type="RefSeq" id="WP_148066482.1">
    <property type="nucleotide sequence ID" value="NZ_VRZA01000001.1"/>
</dbReference>
<organism evidence="1 2">
    <name type="scientific">Parahaliea maris</name>
    <dbReference type="NCBI Taxonomy" id="2716870"/>
    <lineage>
        <taxon>Bacteria</taxon>
        <taxon>Pseudomonadati</taxon>
        <taxon>Pseudomonadota</taxon>
        <taxon>Gammaproteobacteria</taxon>
        <taxon>Cellvibrionales</taxon>
        <taxon>Halieaceae</taxon>
        <taxon>Parahaliea</taxon>
    </lineage>
</organism>
<evidence type="ECO:0000313" key="2">
    <source>
        <dbReference type="Proteomes" id="UP000321039"/>
    </source>
</evidence>
<comment type="caution">
    <text evidence="1">The sequence shown here is derived from an EMBL/GenBank/DDBJ whole genome shotgun (WGS) entry which is preliminary data.</text>
</comment>
<accession>A0A5C9A853</accession>
<dbReference type="EMBL" id="VRZA01000001">
    <property type="protein sequence ID" value="TXS96214.1"/>
    <property type="molecule type" value="Genomic_DNA"/>
</dbReference>
<dbReference type="Gene3D" id="3.10.450.530">
    <property type="entry name" value="Ribonuclease toxin, BrnT, of type II toxin-antitoxin system"/>
    <property type="match status" value="1"/>
</dbReference>
<dbReference type="AlphaFoldDB" id="A0A5C9A853"/>
<dbReference type="InterPro" id="IPR038573">
    <property type="entry name" value="BrnT_sf"/>
</dbReference>
<reference evidence="1 2" key="1">
    <citation type="submission" date="2019-08" db="EMBL/GenBank/DDBJ databases">
        <title>Parahaliea maris sp. nov., isolated from the surface seawater.</title>
        <authorList>
            <person name="Liu Y."/>
        </authorList>
    </citation>
    <scope>NUCLEOTIDE SEQUENCE [LARGE SCALE GENOMIC DNA]</scope>
    <source>
        <strain evidence="1 2">HSLHS9</strain>
    </source>
</reference>
<keyword evidence="2" id="KW-1185">Reference proteome</keyword>
<dbReference type="Pfam" id="PF04365">
    <property type="entry name" value="BrnT_toxin"/>
    <property type="match status" value="1"/>
</dbReference>